<protein>
    <recommendedName>
        <fullName evidence="3">DNA phosphorothioation-dependent restriction protein DptG</fullName>
    </recommendedName>
</protein>
<dbReference type="Proteomes" id="UP000628560">
    <property type="component" value="Unassembled WGS sequence"/>
</dbReference>
<evidence type="ECO:0000313" key="1">
    <source>
        <dbReference type="EMBL" id="MBF4176471.1"/>
    </source>
</evidence>
<gene>
    <name evidence="1" type="ORF">ISP11_01210</name>
</gene>
<evidence type="ECO:0000313" key="2">
    <source>
        <dbReference type="Proteomes" id="UP000628560"/>
    </source>
</evidence>
<dbReference type="AlphaFoldDB" id="A0ABD4K640"/>
<dbReference type="RefSeq" id="WP_194512148.1">
    <property type="nucleotide sequence ID" value="NZ_JADIXP010000001.1"/>
</dbReference>
<dbReference type="EMBL" id="JADIXP010000001">
    <property type="protein sequence ID" value="MBF4176471.1"/>
    <property type="molecule type" value="Genomic_DNA"/>
</dbReference>
<accession>A0ABD4K640</accession>
<organism evidence="1 2">
    <name type="scientific">Lelliottia nimipressuralis</name>
    <dbReference type="NCBI Taxonomy" id="69220"/>
    <lineage>
        <taxon>Bacteria</taxon>
        <taxon>Pseudomonadati</taxon>
        <taxon>Pseudomonadota</taxon>
        <taxon>Gammaproteobacteria</taxon>
        <taxon>Enterobacterales</taxon>
        <taxon>Enterobacteriaceae</taxon>
        <taxon>Lelliottia</taxon>
    </lineage>
</organism>
<comment type="caution">
    <text evidence="1">The sequence shown here is derived from an EMBL/GenBank/DDBJ whole genome shotgun (WGS) entry which is preliminary data.</text>
</comment>
<evidence type="ECO:0008006" key="3">
    <source>
        <dbReference type="Google" id="ProtNLM"/>
    </source>
</evidence>
<reference evidence="1 2" key="1">
    <citation type="submission" date="2020-11" db="EMBL/GenBank/DDBJ databases">
        <title>Identification of Lelliottia nimipressuralis from Wound Infection by Whole Genome-Based Bacterial Identification.</title>
        <authorList>
            <person name="Navarathna D.H."/>
            <person name="Choi H."/>
            <person name="Jinadatha C."/>
            <person name="Chatterjee P."/>
            <person name="Hwang M."/>
        </authorList>
    </citation>
    <scope>NUCLEOTIDE SEQUENCE [LARGE SCALE GENOMIC DNA]</scope>
    <source>
        <strain evidence="1 2">DN2020</strain>
    </source>
</reference>
<proteinExistence type="predicted"/>
<sequence length="390" mass="45558">MSKKDNVADFSDFKHPPEWCIQNSKDIGFINDVSATSLIRKIYGAYLPEDNESRSDGSKERSVMRYVSIRNVFERLDCIFAEALQHGVASDDACANYNKERFHANRQAQLINHLMLYSFCYQKLNDFHRYYIDYIKSLIDKARNRELSLVDSGEMIVKSFFPSEKEPLLEGICSNGWNAMPIKWQASSDKIYKIFDKGFNEVISDYCQDGVSFQFLDYVSGAIKLIDESISKLTELYYQGISENDASYNYYEKKTAFDTFFLFSVVRYVLSKENKRVLSMPSFFIKARYVINVPEVRKKMKKLRDFILIDICYKDLQSAGNKVTWAELYDHLLKLLAKYHNQRSRPAEASLIALKVFYDGSMPDKSILQSLERNLCPLDRMEDRIKRTFR</sequence>
<name>A0ABD4K640_9ENTR</name>